<evidence type="ECO:0000313" key="6">
    <source>
        <dbReference type="EMBL" id="GIF83637.1"/>
    </source>
</evidence>
<dbReference type="AlphaFoldDB" id="A0A8J3NK20"/>
<accession>A0A8J3NK20</accession>
<evidence type="ECO:0000256" key="2">
    <source>
        <dbReference type="ARBA" id="ARBA00023125"/>
    </source>
</evidence>
<dbReference type="PANTHER" id="PTHR30055:SF238">
    <property type="entry name" value="MYCOFACTOCIN BIOSYNTHESIS TRANSCRIPTIONAL REGULATOR MFTR-RELATED"/>
    <property type="match status" value="1"/>
</dbReference>
<keyword evidence="7" id="KW-1185">Reference proteome</keyword>
<evidence type="ECO:0000256" key="1">
    <source>
        <dbReference type="ARBA" id="ARBA00023015"/>
    </source>
</evidence>
<dbReference type="GO" id="GO:0003700">
    <property type="term" value="F:DNA-binding transcription factor activity"/>
    <property type="evidence" value="ECO:0007669"/>
    <property type="project" value="TreeGrafter"/>
</dbReference>
<gene>
    <name evidence="6" type="ORF">Cba03nite_49860</name>
</gene>
<dbReference type="Proteomes" id="UP000601223">
    <property type="component" value="Unassembled WGS sequence"/>
</dbReference>
<reference evidence="6 7" key="1">
    <citation type="submission" date="2021-01" db="EMBL/GenBank/DDBJ databases">
        <title>Whole genome shotgun sequence of Catellatospora bangladeshensis NBRC 107357.</title>
        <authorList>
            <person name="Komaki H."/>
            <person name="Tamura T."/>
        </authorList>
    </citation>
    <scope>NUCLEOTIDE SEQUENCE [LARGE SCALE GENOMIC DNA]</scope>
    <source>
        <strain evidence="6 7">NBRC 107357</strain>
    </source>
</reference>
<evidence type="ECO:0000259" key="5">
    <source>
        <dbReference type="PROSITE" id="PS50977"/>
    </source>
</evidence>
<feature type="domain" description="HTH tetR-type" evidence="5">
    <location>
        <begin position="14"/>
        <end position="74"/>
    </location>
</feature>
<dbReference type="PANTHER" id="PTHR30055">
    <property type="entry name" value="HTH-TYPE TRANSCRIPTIONAL REGULATOR RUTR"/>
    <property type="match status" value="1"/>
</dbReference>
<evidence type="ECO:0000313" key="7">
    <source>
        <dbReference type="Proteomes" id="UP000601223"/>
    </source>
</evidence>
<dbReference type="InterPro" id="IPR041347">
    <property type="entry name" value="MftR_C"/>
</dbReference>
<dbReference type="SUPFAM" id="SSF46689">
    <property type="entry name" value="Homeodomain-like"/>
    <property type="match status" value="1"/>
</dbReference>
<feature type="DNA-binding region" description="H-T-H motif" evidence="4">
    <location>
        <begin position="37"/>
        <end position="56"/>
    </location>
</feature>
<dbReference type="Pfam" id="PF00440">
    <property type="entry name" value="TetR_N"/>
    <property type="match status" value="1"/>
</dbReference>
<comment type="caution">
    <text evidence="6">The sequence shown here is derived from an EMBL/GenBank/DDBJ whole genome shotgun (WGS) entry which is preliminary data.</text>
</comment>
<sequence length="209" mass="23083">MTGRVINRREQHKQHTRAALEQAALALFARRGYEHTTVEEIAAGAGVSVRTFFRYYSSKQHVLFGDIGHERVDQLRGALEARPADEPPLESVRAVLDAADITDEAELDQLRARLALLSEQPSLLSTYLVLSEELRRLVSVFVAGRCGRAETHPYPLLVAGAAQAAWDSALWSWAAGQTRDLAIQRRSAFAQLTAGVLPPDERGEPPHQP</sequence>
<keyword evidence="3" id="KW-0804">Transcription</keyword>
<dbReference type="PROSITE" id="PS50977">
    <property type="entry name" value="HTH_TETR_2"/>
    <property type="match status" value="1"/>
</dbReference>
<dbReference type="Pfam" id="PF17754">
    <property type="entry name" value="TetR_C_14"/>
    <property type="match status" value="1"/>
</dbReference>
<name>A0A8J3NK20_9ACTN</name>
<organism evidence="6 7">
    <name type="scientific">Catellatospora bangladeshensis</name>
    <dbReference type="NCBI Taxonomy" id="310355"/>
    <lineage>
        <taxon>Bacteria</taxon>
        <taxon>Bacillati</taxon>
        <taxon>Actinomycetota</taxon>
        <taxon>Actinomycetes</taxon>
        <taxon>Micromonosporales</taxon>
        <taxon>Micromonosporaceae</taxon>
        <taxon>Catellatospora</taxon>
    </lineage>
</organism>
<dbReference type="RefSeq" id="WP_203750761.1">
    <property type="nucleotide sequence ID" value="NZ_BONF01000030.1"/>
</dbReference>
<dbReference type="Gene3D" id="1.10.10.60">
    <property type="entry name" value="Homeodomain-like"/>
    <property type="match status" value="1"/>
</dbReference>
<evidence type="ECO:0000256" key="3">
    <source>
        <dbReference type="ARBA" id="ARBA00023163"/>
    </source>
</evidence>
<dbReference type="InterPro" id="IPR009057">
    <property type="entry name" value="Homeodomain-like_sf"/>
</dbReference>
<dbReference type="InterPro" id="IPR001647">
    <property type="entry name" value="HTH_TetR"/>
</dbReference>
<dbReference type="Gene3D" id="1.10.357.10">
    <property type="entry name" value="Tetracycline Repressor, domain 2"/>
    <property type="match status" value="1"/>
</dbReference>
<proteinExistence type="predicted"/>
<dbReference type="PRINTS" id="PR00455">
    <property type="entry name" value="HTHTETR"/>
</dbReference>
<evidence type="ECO:0000256" key="4">
    <source>
        <dbReference type="PROSITE-ProRule" id="PRU00335"/>
    </source>
</evidence>
<dbReference type="GO" id="GO:0000976">
    <property type="term" value="F:transcription cis-regulatory region binding"/>
    <property type="evidence" value="ECO:0007669"/>
    <property type="project" value="TreeGrafter"/>
</dbReference>
<dbReference type="EMBL" id="BONF01000030">
    <property type="protein sequence ID" value="GIF83637.1"/>
    <property type="molecule type" value="Genomic_DNA"/>
</dbReference>
<keyword evidence="1" id="KW-0805">Transcription regulation</keyword>
<keyword evidence="2 4" id="KW-0238">DNA-binding</keyword>
<dbReference type="InterPro" id="IPR050109">
    <property type="entry name" value="HTH-type_TetR-like_transc_reg"/>
</dbReference>
<protein>
    <submittedName>
        <fullName evidence="6">TetR family transcriptional regulator</fullName>
    </submittedName>
</protein>